<reference evidence="3 4" key="1">
    <citation type="journal article" date="2018" name="Nat. Ecol. Evol.">
        <title>Pezizomycetes genomes reveal the molecular basis of ectomycorrhizal truffle lifestyle.</title>
        <authorList>
            <person name="Murat C."/>
            <person name="Payen T."/>
            <person name="Noel B."/>
            <person name="Kuo A."/>
            <person name="Morin E."/>
            <person name="Chen J."/>
            <person name="Kohler A."/>
            <person name="Krizsan K."/>
            <person name="Balestrini R."/>
            <person name="Da Silva C."/>
            <person name="Montanini B."/>
            <person name="Hainaut M."/>
            <person name="Levati E."/>
            <person name="Barry K.W."/>
            <person name="Belfiori B."/>
            <person name="Cichocki N."/>
            <person name="Clum A."/>
            <person name="Dockter R.B."/>
            <person name="Fauchery L."/>
            <person name="Guy J."/>
            <person name="Iotti M."/>
            <person name="Le Tacon F."/>
            <person name="Lindquist E.A."/>
            <person name="Lipzen A."/>
            <person name="Malagnac F."/>
            <person name="Mello A."/>
            <person name="Molinier V."/>
            <person name="Miyauchi S."/>
            <person name="Poulain J."/>
            <person name="Riccioni C."/>
            <person name="Rubini A."/>
            <person name="Sitrit Y."/>
            <person name="Splivallo R."/>
            <person name="Traeger S."/>
            <person name="Wang M."/>
            <person name="Zifcakova L."/>
            <person name="Wipf D."/>
            <person name="Zambonelli A."/>
            <person name="Paolocci F."/>
            <person name="Nowrousian M."/>
            <person name="Ottonello S."/>
            <person name="Baldrian P."/>
            <person name="Spatafora J.W."/>
            <person name="Henrissat B."/>
            <person name="Nagy L.G."/>
            <person name="Aury J.M."/>
            <person name="Wincker P."/>
            <person name="Grigoriev I.V."/>
            <person name="Bonfante P."/>
            <person name="Martin F.M."/>
        </authorList>
    </citation>
    <scope>NUCLEOTIDE SEQUENCE [LARGE SCALE GENOMIC DNA]</scope>
    <source>
        <strain evidence="3 4">RN42</strain>
    </source>
</reference>
<feature type="region of interest" description="Disordered" evidence="1">
    <location>
        <begin position="1"/>
        <end position="27"/>
    </location>
</feature>
<sequence length="408" mass="43705">MQCSSSASIKKTKKPQKLASPRNNQQIQVQNREIKTMQMQKNQEKTPKMAASMMSIYHQHPLLALGSGNHPPTLGRQLLLHQRLLHQRLLLLNNPPQPTPQLRKLPHHILPLPLILPPLNHRHPHLSIPPRLLRRLDPLRHAPPNRPTPLQLDALSRPLLLLHQPLNGNPQVRRKQEYILVLHVDNVALALVGVCYVLLDQAQAVPLVLPGRAHSQQVEVCLEGADDGDAVGVAGFVPAERGKAGAGEAAVEGWGAGWAGEWGGGSTCGGTCVGTGGGGGAVGGDLGGRGGAWGVDLAAVAVAHGAELDGDGGPAVIFGLWGLLLSLGFVLLVLGGFWLGSCLWGRLGSWGGRHDYNWGPDYNWGWPGSRLDERLRGRKLASHDWEGLAPGLWWGGGDGLLDGHSCGR</sequence>
<dbReference type="EMBL" id="ML119646">
    <property type="protein sequence ID" value="RPA87407.1"/>
    <property type="molecule type" value="Genomic_DNA"/>
</dbReference>
<keyword evidence="2" id="KW-0812">Transmembrane</keyword>
<name>A0A3N4IPQ5_ASCIM</name>
<evidence type="ECO:0000256" key="2">
    <source>
        <dbReference type="SAM" id="Phobius"/>
    </source>
</evidence>
<protein>
    <submittedName>
        <fullName evidence="3">Uncharacterized protein</fullName>
    </submittedName>
</protein>
<proteinExistence type="predicted"/>
<accession>A0A3N4IPQ5</accession>
<evidence type="ECO:0000313" key="3">
    <source>
        <dbReference type="EMBL" id="RPA87407.1"/>
    </source>
</evidence>
<keyword evidence="2" id="KW-0472">Membrane</keyword>
<feature type="transmembrane region" description="Helical" evidence="2">
    <location>
        <begin position="315"/>
        <end position="339"/>
    </location>
</feature>
<evidence type="ECO:0000313" key="4">
    <source>
        <dbReference type="Proteomes" id="UP000275078"/>
    </source>
</evidence>
<organism evidence="3 4">
    <name type="scientific">Ascobolus immersus RN42</name>
    <dbReference type="NCBI Taxonomy" id="1160509"/>
    <lineage>
        <taxon>Eukaryota</taxon>
        <taxon>Fungi</taxon>
        <taxon>Dikarya</taxon>
        <taxon>Ascomycota</taxon>
        <taxon>Pezizomycotina</taxon>
        <taxon>Pezizomycetes</taxon>
        <taxon>Pezizales</taxon>
        <taxon>Ascobolaceae</taxon>
        <taxon>Ascobolus</taxon>
    </lineage>
</organism>
<keyword evidence="2" id="KW-1133">Transmembrane helix</keyword>
<gene>
    <name evidence="3" type="ORF">BJ508DRAFT_59393</name>
</gene>
<dbReference type="AlphaFoldDB" id="A0A3N4IPQ5"/>
<keyword evidence="4" id="KW-1185">Reference proteome</keyword>
<evidence type="ECO:0000256" key="1">
    <source>
        <dbReference type="SAM" id="MobiDB-lite"/>
    </source>
</evidence>
<dbReference type="Proteomes" id="UP000275078">
    <property type="component" value="Unassembled WGS sequence"/>
</dbReference>